<dbReference type="EMBL" id="JABBFX010000001">
    <property type="protein sequence ID" value="NML43494.1"/>
    <property type="molecule type" value="Genomic_DNA"/>
</dbReference>
<feature type="chain" id="PRO_5032687144" evidence="1">
    <location>
        <begin position="33"/>
        <end position="415"/>
    </location>
</feature>
<reference evidence="2 3" key="1">
    <citation type="submission" date="2020-04" db="EMBL/GenBank/DDBJ databases">
        <title>Ramlibacter sp. G-1-2-2 isolated from soil.</title>
        <authorList>
            <person name="Dahal R.H."/>
        </authorList>
    </citation>
    <scope>NUCLEOTIDE SEQUENCE [LARGE SCALE GENOMIC DNA]</scope>
    <source>
        <strain evidence="2 3">G-1-2-2</strain>
    </source>
</reference>
<sequence>MQFQARRPAPAYQSFVRAARAASCVLALAWLAACGGGGGGGGSGDDGGVLQVGFNYTGNALLFRQSTIQPSITGLGGHAPHCTLQAGTIPAGMRLNGDCTISGSPTQAGSFPITVHLSADGVSNTLDFNGAVLVLGPPVDYMMPSTLTAGADVNIPTLNSFWTAGPADTVQYSFVGTQPPGLAIDATSGRITGMATTAGDYQFKVQVVVSNGGNTSTQVQAYPDAVSVSMPTFLYRNTQAWAGMPFSSAPDLPLIGGNYNFSAAALPAGLSIDAATGAITGTATTPSNSTAYPIQVTTSGGGGSFTTTIQPTLVVESPVYINYSCVDGRIGVPYSCLPTIYNNYTHNYGGTLALGYAYALDPASSLQAGITVDPATGELTGTTATAMSQNFTVDVTVTLNGVSFVVPALGSVSFR</sequence>
<dbReference type="AlphaFoldDB" id="A0A848GYU7"/>
<evidence type="ECO:0000256" key="1">
    <source>
        <dbReference type="SAM" id="SignalP"/>
    </source>
</evidence>
<organism evidence="2 3">
    <name type="scientific">Ramlibacter agri</name>
    <dbReference type="NCBI Taxonomy" id="2728837"/>
    <lineage>
        <taxon>Bacteria</taxon>
        <taxon>Pseudomonadati</taxon>
        <taxon>Pseudomonadota</taxon>
        <taxon>Betaproteobacteria</taxon>
        <taxon>Burkholderiales</taxon>
        <taxon>Comamonadaceae</taxon>
        <taxon>Ramlibacter</taxon>
    </lineage>
</organism>
<dbReference type="GO" id="GO:0016020">
    <property type="term" value="C:membrane"/>
    <property type="evidence" value="ECO:0007669"/>
    <property type="project" value="InterPro"/>
</dbReference>
<dbReference type="Proteomes" id="UP000541185">
    <property type="component" value="Unassembled WGS sequence"/>
</dbReference>
<dbReference type="SUPFAM" id="SSF49313">
    <property type="entry name" value="Cadherin-like"/>
    <property type="match status" value="1"/>
</dbReference>
<dbReference type="Pfam" id="PF05345">
    <property type="entry name" value="He_PIG"/>
    <property type="match status" value="4"/>
</dbReference>
<evidence type="ECO:0000313" key="2">
    <source>
        <dbReference type="EMBL" id="NML43494.1"/>
    </source>
</evidence>
<name>A0A848GYU7_9BURK</name>
<dbReference type="InterPro" id="IPR013783">
    <property type="entry name" value="Ig-like_fold"/>
</dbReference>
<dbReference type="Gene3D" id="2.60.40.10">
    <property type="entry name" value="Immunoglobulins"/>
    <property type="match status" value="4"/>
</dbReference>
<keyword evidence="1" id="KW-0732">Signal</keyword>
<accession>A0A848GYU7</accession>
<dbReference type="InterPro" id="IPR015919">
    <property type="entry name" value="Cadherin-like_sf"/>
</dbReference>
<proteinExistence type="predicted"/>
<keyword evidence="3" id="KW-1185">Reference proteome</keyword>
<evidence type="ECO:0000313" key="3">
    <source>
        <dbReference type="Proteomes" id="UP000541185"/>
    </source>
</evidence>
<dbReference type="PROSITE" id="PS51257">
    <property type="entry name" value="PROKAR_LIPOPROTEIN"/>
    <property type="match status" value="1"/>
</dbReference>
<dbReference type="RefSeq" id="WP_169417697.1">
    <property type="nucleotide sequence ID" value="NZ_JABBFX010000001.1"/>
</dbReference>
<protein>
    <submittedName>
        <fullName evidence="2">Uncharacterized protein</fullName>
    </submittedName>
</protein>
<dbReference type="GO" id="GO:0005509">
    <property type="term" value="F:calcium ion binding"/>
    <property type="evidence" value="ECO:0007669"/>
    <property type="project" value="InterPro"/>
</dbReference>
<gene>
    <name evidence="2" type="ORF">HHL11_07020</name>
</gene>
<comment type="caution">
    <text evidence="2">The sequence shown here is derived from an EMBL/GenBank/DDBJ whole genome shotgun (WGS) entry which is preliminary data.</text>
</comment>
<feature type="signal peptide" evidence="1">
    <location>
        <begin position="1"/>
        <end position="32"/>
    </location>
</feature>